<dbReference type="SUPFAM" id="SSF47413">
    <property type="entry name" value="lambda repressor-like DNA-binding domains"/>
    <property type="match status" value="1"/>
</dbReference>
<dbReference type="GO" id="GO:0003677">
    <property type="term" value="F:DNA binding"/>
    <property type="evidence" value="ECO:0007669"/>
    <property type="project" value="InterPro"/>
</dbReference>
<name>A0A174E126_9FIRM</name>
<dbReference type="CDD" id="cd00093">
    <property type="entry name" value="HTH_XRE"/>
    <property type="match status" value="1"/>
</dbReference>
<dbReference type="InterPro" id="IPR001387">
    <property type="entry name" value="Cro/C1-type_HTH"/>
</dbReference>
<proteinExistence type="predicted"/>
<dbReference type="PANTHER" id="PTHR37038">
    <property type="entry name" value="TRANSCRIPTIONAL REGULATOR-RELATED"/>
    <property type="match status" value="1"/>
</dbReference>
<evidence type="ECO:0000313" key="2">
    <source>
        <dbReference type="EMBL" id="CUO31481.1"/>
    </source>
</evidence>
<dbReference type="EMBL" id="CYYR01000022">
    <property type="protein sequence ID" value="CUO31481.1"/>
    <property type="molecule type" value="Genomic_DNA"/>
</dbReference>
<accession>A0A174E126</accession>
<dbReference type="RefSeq" id="WP_055302682.1">
    <property type="nucleotide sequence ID" value="NZ_CYYR01000022.1"/>
</dbReference>
<dbReference type="Gene3D" id="1.25.40.10">
    <property type="entry name" value="Tetratricopeptide repeat domain"/>
    <property type="match status" value="1"/>
</dbReference>
<feature type="domain" description="HTH cro/C1-type" evidence="1">
    <location>
        <begin position="10"/>
        <end position="63"/>
    </location>
</feature>
<dbReference type="PANTHER" id="PTHR37038:SF14">
    <property type="entry name" value="TRANSCRIPTIONAL ACTIVATOR"/>
    <property type="match status" value="1"/>
</dbReference>
<dbReference type="InterPro" id="IPR011990">
    <property type="entry name" value="TPR-like_helical_dom_sf"/>
</dbReference>
<dbReference type="AlphaFoldDB" id="A0A174E126"/>
<dbReference type="Proteomes" id="UP000095395">
    <property type="component" value="Unassembled WGS sequence"/>
</dbReference>
<organism evidence="2 3">
    <name type="scientific">Roseburia inulinivorans</name>
    <dbReference type="NCBI Taxonomy" id="360807"/>
    <lineage>
        <taxon>Bacteria</taxon>
        <taxon>Bacillati</taxon>
        <taxon>Bacillota</taxon>
        <taxon>Clostridia</taxon>
        <taxon>Lachnospirales</taxon>
        <taxon>Lachnospiraceae</taxon>
        <taxon>Roseburia</taxon>
    </lineage>
</organism>
<reference evidence="2 3" key="1">
    <citation type="submission" date="2015-09" db="EMBL/GenBank/DDBJ databases">
        <authorList>
            <consortium name="Pathogen Informatics"/>
        </authorList>
    </citation>
    <scope>NUCLEOTIDE SEQUENCE [LARGE SCALE GENOMIC DNA]</scope>
    <source>
        <strain evidence="2 3">2789STDY5608835</strain>
    </source>
</reference>
<sequence>MNLNTIGEILRFYREKYNFKQSDVCNGICSISTLSRIENGNKAADSLILECLLGRIGKEVLQFEMILNDYDYSLWMLRKQIEREFVRNDKRLTEKILNIYQEQMPQNENVHKQFYMYYKLQILENISMEEKCKMGIEALEYTNSINNHMYIYNVIEIKLILFLIHSKYEAWKDIDIKKTLLRILQFVQKVYTGRQKEQISIKILMEIIQQEQMKKRFSYVINYVDKAIEFISQSRTMENVAELHFIKAKAIEKAYHECEWENEEENCKRECMMSYYTFDIMENEQKKQEVQKFCEEQLGWRITK</sequence>
<dbReference type="InterPro" id="IPR010982">
    <property type="entry name" value="Lambda_DNA-bd_dom_sf"/>
</dbReference>
<evidence type="ECO:0000259" key="1">
    <source>
        <dbReference type="PROSITE" id="PS50943"/>
    </source>
</evidence>
<dbReference type="InterPro" id="IPR053163">
    <property type="entry name" value="HTH-type_regulator_Rgg"/>
</dbReference>
<gene>
    <name evidence="2" type="ORF">ERS852392_02795</name>
</gene>
<protein>
    <submittedName>
        <fullName evidence="2">Helix-turn-helix domain</fullName>
    </submittedName>
</protein>
<evidence type="ECO:0000313" key="3">
    <source>
        <dbReference type="Proteomes" id="UP000095395"/>
    </source>
</evidence>
<dbReference type="PROSITE" id="PS50943">
    <property type="entry name" value="HTH_CROC1"/>
    <property type="match status" value="1"/>
</dbReference>